<dbReference type="InterPro" id="IPR050863">
    <property type="entry name" value="CenT-Element_Derived"/>
</dbReference>
<dbReference type="InterPro" id="IPR006600">
    <property type="entry name" value="HTH_CenpB_DNA-bd_dom"/>
</dbReference>
<dbReference type="Pfam" id="PF03184">
    <property type="entry name" value="DDE_1"/>
    <property type="match status" value="1"/>
</dbReference>
<evidence type="ECO:0000256" key="1">
    <source>
        <dbReference type="ARBA" id="ARBA00004123"/>
    </source>
</evidence>
<proteinExistence type="predicted"/>
<dbReference type="Gene3D" id="1.10.10.60">
    <property type="entry name" value="Homeodomain-like"/>
    <property type="match status" value="1"/>
</dbReference>
<dbReference type="Pfam" id="PF03221">
    <property type="entry name" value="HTH_Tnp_Tc5"/>
    <property type="match status" value="1"/>
</dbReference>
<reference evidence="5" key="2">
    <citation type="journal article" date="2008" name="Fungal Genet. Biol.">
        <title>Characterisation of Aft1 a Fot1/Pogo type transposon of Aspergillus fumigatus.</title>
        <authorList>
            <person name="Hey P."/>
            <person name="Robson G."/>
            <person name="Birch M."/>
            <person name="Bromley M."/>
        </authorList>
    </citation>
    <scope>NUCLEOTIDE SEQUENCE</scope>
    <source>
        <strain evidence="5">Af293</strain>
    </source>
</reference>
<dbReference type="EMBL" id="EF100757">
    <property type="protein sequence ID" value="ABL01497.1"/>
    <property type="molecule type" value="Genomic_DNA"/>
</dbReference>
<comment type="subcellular location">
    <subcellularLocation>
        <location evidence="1">Nucleus</location>
    </subcellularLocation>
</comment>
<organism evidence="5">
    <name type="scientific">Aspergillus fumigatus</name>
    <name type="common">Neosartorya fumigata</name>
    <dbReference type="NCBI Taxonomy" id="746128"/>
    <lineage>
        <taxon>Eukaryota</taxon>
        <taxon>Fungi</taxon>
        <taxon>Dikarya</taxon>
        <taxon>Ascomycota</taxon>
        <taxon>Pezizomycotina</taxon>
        <taxon>Eurotiomycetes</taxon>
        <taxon>Eurotiomycetidae</taxon>
        <taxon>Eurotiales</taxon>
        <taxon>Aspergillaceae</taxon>
        <taxon>Aspergillus</taxon>
        <taxon>Aspergillus subgen. Fumigati</taxon>
    </lineage>
</organism>
<dbReference type="SUPFAM" id="SSF46689">
    <property type="entry name" value="Homeodomain-like"/>
    <property type="match status" value="1"/>
</dbReference>
<protein>
    <submittedName>
        <fullName evidence="5">Transposase</fullName>
    </submittedName>
</protein>
<dbReference type="SMART" id="SM00674">
    <property type="entry name" value="CENPB"/>
    <property type="match status" value="1"/>
</dbReference>
<name>A1E2B7_ASPFM</name>
<dbReference type="GO" id="GO:0003677">
    <property type="term" value="F:DNA binding"/>
    <property type="evidence" value="ECO:0007669"/>
    <property type="project" value="UniProtKB-KW"/>
</dbReference>
<evidence type="ECO:0000256" key="3">
    <source>
        <dbReference type="ARBA" id="ARBA00023242"/>
    </source>
</evidence>
<dbReference type="Pfam" id="PF05225">
    <property type="entry name" value="HTH_psq"/>
    <property type="match status" value="1"/>
</dbReference>
<keyword evidence="2" id="KW-0238">DNA-binding</keyword>
<dbReference type="PROSITE" id="PS51253">
    <property type="entry name" value="HTH_CENPB"/>
    <property type="match status" value="1"/>
</dbReference>
<dbReference type="PANTHER" id="PTHR19303:SF62">
    <property type="entry name" value="HTH CENPB-TYPE DOMAIN-CONTAINING PROTEIN-RELATED"/>
    <property type="match status" value="1"/>
</dbReference>
<dbReference type="InterPro" id="IPR004875">
    <property type="entry name" value="DDE_SF_endonuclease_dom"/>
</dbReference>
<dbReference type="AlphaFoldDB" id="A1E2B7"/>
<evidence type="ECO:0000313" key="5">
    <source>
        <dbReference type="EMBL" id="ABL01497.1"/>
    </source>
</evidence>
<reference evidence="5" key="1">
    <citation type="submission" date="2006-11" db="EMBL/GenBank/DDBJ databases">
        <authorList>
            <person name="Hey P.M."/>
            <person name="Robson G.D."/>
            <person name="Birch M."/>
            <person name="Bromley M.J."/>
        </authorList>
    </citation>
    <scope>NUCLEOTIDE SEQUENCE</scope>
    <source>
        <strain evidence="5">Af293</strain>
    </source>
</reference>
<sequence>MPPKARINSKNSVEQEGRVLLAVSALKNKEILNIREAARVYNVPYTTLQRRLKGHTFRAELRANGHKMTQNEEDSLIRWILSMDQRGAAPRPSHVREMANILLAQRGSTPTQTVGEKWVYNFINRHDEIKTRFSRRYNHQRAKCEDPKIILEWFNRVQITIMQHGITLEDIYNFDETGFAMGLVATARVVTRAEMLSRPFLIQPGNREWVTSIECINSTGWVLPPCIIFKGKVLIEGWYQDTALPADWRIEVSENGWTTDQIGLRWLQKVFIPATTSRTTGRYRLLILDGQGSHLTPQFDQICTENDIIPICMPAHSSHLLQPLDVGCFSPLKRAYGRLVEDKMRLGFNHIDKFDFLEAYPQARTAIFSADNIKSGFSATGLIPLNPDRVLSQLNIQLRTPTPPGSRSTNSVPKTPYNLKQLKKQETTLKKLLRERTYSPPTPTKAVLGQIIKGCEMAMNNAALLAKENHDLRAAHEKHLQKQKRSRRQIETAVGLSIQEGQEIIQRRDQAAEAIPTIPPEQVVDTEQRPQRAPPRCSDCHILGHRRLQCPQRKNN</sequence>
<dbReference type="InterPro" id="IPR007889">
    <property type="entry name" value="HTH_Psq"/>
</dbReference>
<dbReference type="SMR" id="A1E2B7"/>
<dbReference type="InterPro" id="IPR009057">
    <property type="entry name" value="Homeodomain-like_sf"/>
</dbReference>
<dbReference type="PANTHER" id="PTHR19303">
    <property type="entry name" value="TRANSPOSON"/>
    <property type="match status" value="1"/>
</dbReference>
<evidence type="ECO:0000256" key="2">
    <source>
        <dbReference type="ARBA" id="ARBA00023125"/>
    </source>
</evidence>
<evidence type="ECO:0000259" key="4">
    <source>
        <dbReference type="PROSITE" id="PS51253"/>
    </source>
</evidence>
<dbReference type="GO" id="GO:0005634">
    <property type="term" value="C:nucleus"/>
    <property type="evidence" value="ECO:0007669"/>
    <property type="project" value="UniProtKB-SubCell"/>
</dbReference>
<keyword evidence="3" id="KW-0539">Nucleus</keyword>
<feature type="domain" description="HTH CENPB-type" evidence="4">
    <location>
        <begin position="60"/>
        <end position="132"/>
    </location>
</feature>
<accession>A1E2B7</accession>